<evidence type="ECO:0000313" key="1">
    <source>
        <dbReference type="EMBL" id="WOJ88779.1"/>
    </source>
</evidence>
<dbReference type="RefSeq" id="WP_407338216.1">
    <property type="nucleotide sequence ID" value="NZ_CP136862.1"/>
</dbReference>
<dbReference type="EMBL" id="CP136862">
    <property type="protein sequence ID" value="WOJ88779.1"/>
    <property type="molecule type" value="Genomic_DNA"/>
</dbReference>
<evidence type="ECO:0008006" key="3">
    <source>
        <dbReference type="Google" id="ProtNLM"/>
    </source>
</evidence>
<sequence length="259" mass="30203">MARYYSDENIKILEDECAHLRWRSLQLQQRCMGHQFRNEQAKEFALHGFLRRLGTLVRCIENTFCAIPPELDGVPTSNQTQDVAIQVQGFIFNVFGCLDNLAWMWVLERNVTKPDGAPLPPEWIGLRAANRIVRDSLGQELHQCLESMSDWFKYLEDYRHALAHRIPLYVPPFSIAPDKADRYCELERSIFDLIVQRKKAEAQAQQLERDSLRFFQPCIMHSWTGEARPIQFHTQMLTDFKTIEMIAAKLLDDLAIHPT</sequence>
<organism evidence="1 2">
    <name type="scientific">Methylocapsa polymorpha</name>
    <dbReference type="NCBI Taxonomy" id="3080828"/>
    <lineage>
        <taxon>Bacteria</taxon>
        <taxon>Pseudomonadati</taxon>
        <taxon>Pseudomonadota</taxon>
        <taxon>Alphaproteobacteria</taxon>
        <taxon>Hyphomicrobiales</taxon>
        <taxon>Beijerinckiaceae</taxon>
        <taxon>Methylocapsa</taxon>
    </lineage>
</organism>
<keyword evidence="2" id="KW-1185">Reference proteome</keyword>
<name>A0ABZ0HNA1_9HYPH</name>
<gene>
    <name evidence="1" type="ORF">RZS28_13285</name>
</gene>
<protein>
    <recommendedName>
        <fullName evidence="3">Cthe-2314-like HEPN domain-containing protein</fullName>
    </recommendedName>
</protein>
<proteinExistence type="predicted"/>
<reference evidence="1 2" key="1">
    <citation type="submission" date="2023-10" db="EMBL/GenBank/DDBJ databases">
        <title>Novel methanotroph of the genus Methylocapsa from a subarctic wetland.</title>
        <authorList>
            <person name="Belova S.E."/>
            <person name="Oshkin I.Y."/>
            <person name="Miroshnikov K."/>
            <person name="Dedysh S.N."/>
        </authorList>
    </citation>
    <scope>NUCLEOTIDE SEQUENCE [LARGE SCALE GENOMIC DNA]</scope>
    <source>
        <strain evidence="1 2">RX1</strain>
    </source>
</reference>
<accession>A0ABZ0HNA1</accession>
<dbReference type="Proteomes" id="UP001626536">
    <property type="component" value="Chromosome"/>
</dbReference>
<evidence type="ECO:0000313" key="2">
    <source>
        <dbReference type="Proteomes" id="UP001626536"/>
    </source>
</evidence>